<dbReference type="InterPro" id="IPR021683">
    <property type="entry name" value="DUF3267"/>
</dbReference>
<evidence type="ECO:0000256" key="1">
    <source>
        <dbReference type="SAM" id="Phobius"/>
    </source>
</evidence>
<dbReference type="PATRIC" id="fig|1423780.4.peg.1009"/>
<organism evidence="2 3">
    <name type="scientific">Lentilactobacillus otakiensis DSM 19908 = JCM 15040</name>
    <dbReference type="NCBI Taxonomy" id="1423780"/>
    <lineage>
        <taxon>Bacteria</taxon>
        <taxon>Bacillati</taxon>
        <taxon>Bacillota</taxon>
        <taxon>Bacilli</taxon>
        <taxon>Lactobacillales</taxon>
        <taxon>Lactobacillaceae</taxon>
        <taxon>Lentilactobacillus</taxon>
    </lineage>
</organism>
<dbReference type="Proteomes" id="UP000016361">
    <property type="component" value="Unassembled WGS sequence"/>
</dbReference>
<sequence>MHLYKHIDITNNRNLVYGLNVAAVIAFLIFLWVFGAMAGSITVKFTKSYFIWLIVALLVVVTIHEVIHGVLYKAFKPNGKIKIGFKNGLLSVSSPKSLYTKQQFLWIGATPFVAISLVLMAMFFVGWLPGDIFLALASLHGAGCVGDFYLLCLVMTSPKYYYISDREDGIDIYSNS</sequence>
<gene>
    <name evidence="2" type="ORF">LOT_2265</name>
</gene>
<dbReference type="GeneID" id="301048237"/>
<evidence type="ECO:0000313" key="2">
    <source>
        <dbReference type="EMBL" id="GAD17727.1"/>
    </source>
</evidence>
<reference evidence="3" key="1">
    <citation type="journal article" date="2013" name="Genome Announc.">
        <title>Draft Genome Sequence of D-Branched-Chain Amino Acid Producer Lactobacillus otakiensis JCM 15040T, Isolated from a Traditional Japanese Pickle.</title>
        <authorList>
            <person name="Doi K."/>
            <person name="Mori K."/>
            <person name="Mutaguchi Y."/>
            <person name="Tashiro K."/>
            <person name="Fujino Y."/>
            <person name="Ohmori T."/>
            <person name="Kuhara S."/>
            <person name="Ohshima T."/>
        </authorList>
    </citation>
    <scope>NUCLEOTIDE SEQUENCE [LARGE SCALE GENOMIC DNA]</scope>
    <source>
        <strain evidence="3">JCM 15040</strain>
    </source>
</reference>
<dbReference type="OrthoDB" id="2365065at2"/>
<name>S4NKA8_9LACO</name>
<keyword evidence="1" id="KW-1133">Transmembrane helix</keyword>
<evidence type="ECO:0000313" key="3">
    <source>
        <dbReference type="Proteomes" id="UP000016361"/>
    </source>
</evidence>
<dbReference type="EMBL" id="BASH01000012">
    <property type="protein sequence ID" value="GAD17727.1"/>
    <property type="molecule type" value="Genomic_DNA"/>
</dbReference>
<dbReference type="eggNOG" id="ENOG5032VKF">
    <property type="taxonomic scope" value="Bacteria"/>
</dbReference>
<keyword evidence="1" id="KW-0472">Membrane</keyword>
<accession>S4NKA8</accession>
<proteinExistence type="predicted"/>
<protein>
    <submittedName>
        <fullName evidence="2">Transcriptional regulator</fullName>
    </submittedName>
</protein>
<dbReference type="STRING" id="1423780.FD05_GL001000"/>
<dbReference type="AlphaFoldDB" id="S4NKA8"/>
<feature type="transmembrane region" description="Helical" evidence="1">
    <location>
        <begin position="132"/>
        <end position="156"/>
    </location>
</feature>
<keyword evidence="1" id="KW-0812">Transmembrane</keyword>
<dbReference type="Pfam" id="PF11667">
    <property type="entry name" value="DUF3267"/>
    <property type="match status" value="1"/>
</dbReference>
<feature type="transmembrane region" description="Helical" evidence="1">
    <location>
        <begin position="21"/>
        <end position="43"/>
    </location>
</feature>
<keyword evidence="3" id="KW-1185">Reference proteome</keyword>
<feature type="transmembrane region" description="Helical" evidence="1">
    <location>
        <begin position="49"/>
        <end position="72"/>
    </location>
</feature>
<comment type="caution">
    <text evidence="2">The sequence shown here is derived from an EMBL/GenBank/DDBJ whole genome shotgun (WGS) entry which is preliminary data.</text>
</comment>
<dbReference type="RefSeq" id="WP_020282148.1">
    <property type="nucleotide sequence ID" value="NZ_AZED01000014.1"/>
</dbReference>
<feature type="transmembrane region" description="Helical" evidence="1">
    <location>
        <begin position="104"/>
        <end position="126"/>
    </location>
</feature>